<comment type="function">
    <text evidence="8">Catalyzes the conversion of 7,8-dihydroneopterin to 6-hydroxymethyl-7,8-dihydropterin.</text>
</comment>
<sequence>MDKVFVKGLRTQAFIGVYDWEHEQSQPLIFDLTMAWDQRAAAATDDIADALDYDTLSKAVIKLVEARPRQLIETVAEEVAALILNEFKVTEVTVRLEKPEAVDAAQTVGVEITRSSN</sequence>
<comment type="catalytic activity">
    <reaction evidence="1">
        <text>7,8-dihydroneopterin = 7,8-dihydromonapterin</text>
        <dbReference type="Rhea" id="RHEA:45328"/>
        <dbReference type="ChEBI" id="CHEBI:17001"/>
        <dbReference type="ChEBI" id="CHEBI:71175"/>
        <dbReference type="EC" id="5.1.99.8"/>
    </reaction>
</comment>
<dbReference type="GO" id="GO:0046654">
    <property type="term" value="P:tetrahydrofolate biosynthetic process"/>
    <property type="evidence" value="ECO:0007669"/>
    <property type="project" value="UniProtKB-UniRule"/>
</dbReference>
<dbReference type="NCBIfam" id="TIGR00525">
    <property type="entry name" value="folB"/>
    <property type="match status" value="1"/>
</dbReference>
<dbReference type="InterPro" id="IPR043133">
    <property type="entry name" value="GTP-CH-I_C/QueF"/>
</dbReference>
<comment type="similarity">
    <text evidence="4 8">Belongs to the DHNA family.</text>
</comment>
<name>A0A432YHT9_9GAMM</name>
<dbReference type="SMART" id="SM00905">
    <property type="entry name" value="FolB"/>
    <property type="match status" value="1"/>
</dbReference>
<accession>A0A432YHT9</accession>
<evidence type="ECO:0000256" key="2">
    <source>
        <dbReference type="ARBA" id="ARBA00001353"/>
    </source>
</evidence>
<keyword evidence="5 8" id="KW-0289">Folate biosynthesis</keyword>
<dbReference type="CDD" id="cd00534">
    <property type="entry name" value="DHNA_DHNTPE"/>
    <property type="match status" value="1"/>
</dbReference>
<evidence type="ECO:0000256" key="1">
    <source>
        <dbReference type="ARBA" id="ARBA00000693"/>
    </source>
</evidence>
<dbReference type="RefSeq" id="WP_126754445.1">
    <property type="nucleotide sequence ID" value="NZ_PIPY01000006.1"/>
</dbReference>
<dbReference type="AlphaFoldDB" id="A0A432YHT9"/>
<evidence type="ECO:0000313" key="11">
    <source>
        <dbReference type="Proteomes" id="UP000288259"/>
    </source>
</evidence>
<keyword evidence="6" id="KW-0413">Isomerase</keyword>
<evidence type="ECO:0000259" key="9">
    <source>
        <dbReference type="SMART" id="SM00905"/>
    </source>
</evidence>
<dbReference type="GO" id="GO:0046656">
    <property type="term" value="P:folic acid biosynthetic process"/>
    <property type="evidence" value="ECO:0007669"/>
    <property type="project" value="UniProtKB-UniRule"/>
</dbReference>
<evidence type="ECO:0000256" key="6">
    <source>
        <dbReference type="ARBA" id="ARBA00023235"/>
    </source>
</evidence>
<organism evidence="10 11">
    <name type="scientific">Pseudidiomarina insulisalsae</name>
    <dbReference type="NCBI Taxonomy" id="575789"/>
    <lineage>
        <taxon>Bacteria</taxon>
        <taxon>Pseudomonadati</taxon>
        <taxon>Pseudomonadota</taxon>
        <taxon>Gammaproteobacteria</taxon>
        <taxon>Alteromonadales</taxon>
        <taxon>Idiomarinaceae</taxon>
        <taxon>Pseudidiomarina</taxon>
    </lineage>
</organism>
<gene>
    <name evidence="10" type="primary">folB</name>
    <name evidence="10" type="ORF">CWI71_06415</name>
</gene>
<evidence type="ECO:0000256" key="8">
    <source>
        <dbReference type="RuleBase" id="RU362079"/>
    </source>
</evidence>
<keyword evidence="7 8" id="KW-0456">Lyase</keyword>
<evidence type="ECO:0000256" key="7">
    <source>
        <dbReference type="ARBA" id="ARBA00023239"/>
    </source>
</evidence>
<dbReference type="Pfam" id="PF02152">
    <property type="entry name" value="FolB"/>
    <property type="match status" value="1"/>
</dbReference>
<dbReference type="EC" id="4.1.2.25" evidence="8"/>
<dbReference type="SUPFAM" id="SSF55620">
    <property type="entry name" value="Tetrahydrobiopterin biosynthesis enzymes-like"/>
    <property type="match status" value="1"/>
</dbReference>
<dbReference type="PANTHER" id="PTHR42844:SF1">
    <property type="entry name" value="DIHYDRONEOPTERIN ALDOLASE 1-RELATED"/>
    <property type="match status" value="1"/>
</dbReference>
<feature type="domain" description="Dihydroneopterin aldolase/epimerase" evidence="9">
    <location>
        <begin position="4"/>
        <end position="114"/>
    </location>
</feature>
<dbReference type="EMBL" id="PIPY01000006">
    <property type="protein sequence ID" value="RUO60498.1"/>
    <property type="molecule type" value="Genomic_DNA"/>
</dbReference>
<comment type="caution">
    <text evidence="10">The sequence shown here is derived from an EMBL/GenBank/DDBJ whole genome shotgun (WGS) entry which is preliminary data.</text>
</comment>
<evidence type="ECO:0000256" key="4">
    <source>
        <dbReference type="ARBA" id="ARBA00005708"/>
    </source>
</evidence>
<proteinExistence type="inferred from homology"/>
<comment type="pathway">
    <text evidence="3 8">Cofactor biosynthesis; tetrahydrofolate biosynthesis; 2-amino-4-hydroxy-6-hydroxymethyl-7,8-dihydropteridine diphosphate from 7,8-dihydroneopterin triphosphate: step 3/4.</text>
</comment>
<reference evidence="11" key="1">
    <citation type="journal article" date="2018" name="Front. Microbiol.">
        <title>Genome-Based Analysis Reveals the Taxonomy and Diversity of the Family Idiomarinaceae.</title>
        <authorList>
            <person name="Liu Y."/>
            <person name="Lai Q."/>
            <person name="Shao Z."/>
        </authorList>
    </citation>
    <scope>NUCLEOTIDE SEQUENCE [LARGE SCALE GENOMIC DNA]</scope>
    <source>
        <strain evidence="11">CVS-6</strain>
    </source>
</reference>
<dbReference type="InterPro" id="IPR006157">
    <property type="entry name" value="FolB_dom"/>
</dbReference>
<dbReference type="NCBIfam" id="TIGR00526">
    <property type="entry name" value="folB_dom"/>
    <property type="match status" value="1"/>
</dbReference>
<dbReference type="GO" id="GO:0016853">
    <property type="term" value="F:isomerase activity"/>
    <property type="evidence" value="ECO:0007669"/>
    <property type="project" value="UniProtKB-KW"/>
</dbReference>
<protein>
    <recommendedName>
        <fullName evidence="8">7,8-dihydroneopterin aldolase</fullName>
        <ecNumber evidence="8">4.1.2.25</ecNumber>
    </recommendedName>
</protein>
<dbReference type="Proteomes" id="UP000288259">
    <property type="component" value="Unassembled WGS sequence"/>
</dbReference>
<evidence type="ECO:0000313" key="10">
    <source>
        <dbReference type="EMBL" id="RUO60498.1"/>
    </source>
</evidence>
<dbReference type="InterPro" id="IPR006156">
    <property type="entry name" value="Dihydroneopterin_aldolase"/>
</dbReference>
<evidence type="ECO:0000256" key="3">
    <source>
        <dbReference type="ARBA" id="ARBA00005013"/>
    </source>
</evidence>
<dbReference type="GO" id="GO:0005737">
    <property type="term" value="C:cytoplasm"/>
    <property type="evidence" value="ECO:0007669"/>
    <property type="project" value="TreeGrafter"/>
</dbReference>
<comment type="catalytic activity">
    <reaction evidence="2 8">
        <text>7,8-dihydroneopterin = 6-hydroxymethyl-7,8-dihydropterin + glycolaldehyde</text>
        <dbReference type="Rhea" id="RHEA:10540"/>
        <dbReference type="ChEBI" id="CHEBI:17001"/>
        <dbReference type="ChEBI" id="CHEBI:17071"/>
        <dbReference type="ChEBI" id="CHEBI:44841"/>
        <dbReference type="EC" id="4.1.2.25"/>
    </reaction>
</comment>
<dbReference type="PANTHER" id="PTHR42844">
    <property type="entry name" value="DIHYDRONEOPTERIN ALDOLASE 1-RELATED"/>
    <property type="match status" value="1"/>
</dbReference>
<dbReference type="Gene3D" id="3.30.1130.10">
    <property type="match status" value="1"/>
</dbReference>
<dbReference type="GO" id="GO:0004150">
    <property type="term" value="F:dihydroneopterin aldolase activity"/>
    <property type="evidence" value="ECO:0007669"/>
    <property type="project" value="UniProtKB-UniRule"/>
</dbReference>
<dbReference type="FunFam" id="3.30.1130.10:FF:000002">
    <property type="entry name" value="7,8-dihydroneopterin aldolase"/>
    <property type="match status" value="1"/>
</dbReference>
<keyword evidence="11" id="KW-1185">Reference proteome</keyword>
<evidence type="ECO:0000256" key="5">
    <source>
        <dbReference type="ARBA" id="ARBA00022909"/>
    </source>
</evidence>
<dbReference type="OrthoDB" id="9810587at2"/>
<dbReference type="UniPathway" id="UPA00077">
    <property type="reaction ID" value="UER00154"/>
</dbReference>